<dbReference type="InterPro" id="IPR016066">
    <property type="entry name" value="A-D-PHexomutase_CS"/>
</dbReference>
<dbReference type="Proteomes" id="UP001321861">
    <property type="component" value="Chromosome"/>
</dbReference>
<feature type="active site" description="Phosphoserine intermediate" evidence="9">
    <location>
        <position position="101"/>
    </location>
</feature>
<dbReference type="InterPro" id="IPR036900">
    <property type="entry name" value="A-D-PHexomutase_C_sf"/>
</dbReference>
<comment type="cofactor">
    <cofactor evidence="9">
        <name>Mg(2+)</name>
        <dbReference type="ChEBI" id="CHEBI:18420"/>
    </cofactor>
    <text evidence="9">Binds 1 Mg(2+) ion per subunit.</text>
</comment>
<dbReference type="InterPro" id="IPR005841">
    <property type="entry name" value="Alpha-D-phosphohexomutase_SF"/>
</dbReference>
<dbReference type="NCBIfam" id="TIGR01455">
    <property type="entry name" value="glmM"/>
    <property type="match status" value="1"/>
</dbReference>
<dbReference type="FunFam" id="3.30.310.50:FF:000001">
    <property type="entry name" value="Phosphoglucosamine mutase"/>
    <property type="match status" value="1"/>
</dbReference>
<dbReference type="PANTHER" id="PTHR42946">
    <property type="entry name" value="PHOSPHOHEXOSE MUTASE"/>
    <property type="match status" value="1"/>
</dbReference>
<dbReference type="SUPFAM" id="SSF55957">
    <property type="entry name" value="Phosphoglucomutase, C-terminal domain"/>
    <property type="match status" value="1"/>
</dbReference>
<feature type="binding site" evidence="9">
    <location>
        <position position="241"/>
    </location>
    <ligand>
        <name>Mg(2+)</name>
        <dbReference type="ChEBI" id="CHEBI:18420"/>
    </ligand>
</feature>
<keyword evidence="17" id="KW-1185">Reference proteome</keyword>
<name>A0AAU9DJS8_9LACO</name>
<dbReference type="GO" id="GO:0004615">
    <property type="term" value="F:phosphomannomutase activity"/>
    <property type="evidence" value="ECO:0007669"/>
    <property type="project" value="TreeGrafter"/>
</dbReference>
<evidence type="ECO:0000256" key="5">
    <source>
        <dbReference type="ARBA" id="ARBA00023235"/>
    </source>
</evidence>
<keyword evidence="3 9" id="KW-0479">Metal-binding</keyword>
<dbReference type="EC" id="5.4.2.10" evidence="7 9"/>
<dbReference type="Gene3D" id="3.30.310.50">
    <property type="entry name" value="Alpha-D-phosphohexomutase, C-terminal domain"/>
    <property type="match status" value="1"/>
</dbReference>
<dbReference type="Pfam" id="PF02880">
    <property type="entry name" value="PGM_PMM_III"/>
    <property type="match status" value="1"/>
</dbReference>
<dbReference type="Pfam" id="PF02878">
    <property type="entry name" value="PGM_PMM_I"/>
    <property type="match status" value="1"/>
</dbReference>
<dbReference type="InterPro" id="IPR006352">
    <property type="entry name" value="GlmM_bact"/>
</dbReference>
<dbReference type="FunFam" id="3.40.120.10:FF:000002">
    <property type="entry name" value="Phosphoglucosamine mutase"/>
    <property type="match status" value="1"/>
</dbReference>
<comment type="PTM">
    <text evidence="9">Activated by phosphorylation.</text>
</comment>
<gene>
    <name evidence="9 16" type="primary">glmM</name>
    <name evidence="16" type="ORF">XA3_11970</name>
</gene>
<dbReference type="KEGG" id="xap:XA3_11970"/>
<dbReference type="SUPFAM" id="SSF53738">
    <property type="entry name" value="Phosphoglucomutase, first 3 domains"/>
    <property type="match status" value="3"/>
</dbReference>
<feature type="binding site" evidence="9">
    <location>
        <position position="245"/>
    </location>
    <ligand>
        <name>Mg(2+)</name>
        <dbReference type="ChEBI" id="CHEBI:18420"/>
    </ligand>
</feature>
<keyword evidence="5 9" id="KW-0413">Isomerase</keyword>
<dbReference type="PROSITE" id="PS00710">
    <property type="entry name" value="PGM_PMM"/>
    <property type="match status" value="1"/>
</dbReference>
<dbReference type="InterPro" id="IPR016055">
    <property type="entry name" value="A-D-PHexomutase_a/b/a-I/II/III"/>
</dbReference>
<reference evidence="16 17" key="1">
    <citation type="journal article" date="2023" name="Microbiol. Spectr.">
        <title>Symbiosis of Carpenter Bees with Uncharacterized Lactic Acid Bacteria Showing NAD Auxotrophy.</title>
        <authorList>
            <person name="Kawasaki S."/>
            <person name="Ozawa K."/>
            <person name="Mori T."/>
            <person name="Yamamoto A."/>
            <person name="Ito M."/>
            <person name="Ohkuma M."/>
            <person name="Sakamoto M."/>
            <person name="Matsutani M."/>
        </authorList>
    </citation>
    <scope>NUCLEOTIDE SEQUENCE [LARGE SCALE GENOMIC DNA]</scope>
    <source>
        <strain evidence="16 17">XA3</strain>
    </source>
</reference>
<accession>A0AAU9DJS8</accession>
<feature type="domain" description="Alpha-D-phosphohexomutase C-terminal" evidence="12">
    <location>
        <begin position="374"/>
        <end position="438"/>
    </location>
</feature>
<dbReference type="GO" id="GO:0006048">
    <property type="term" value="P:UDP-N-acetylglucosamine biosynthetic process"/>
    <property type="evidence" value="ECO:0007669"/>
    <property type="project" value="TreeGrafter"/>
</dbReference>
<protein>
    <recommendedName>
        <fullName evidence="8 9">Phosphoglucosamine mutase</fullName>
        <ecNumber evidence="7 9">5.4.2.10</ecNumber>
    </recommendedName>
</protein>
<dbReference type="AlphaFoldDB" id="A0AAU9DJS8"/>
<evidence type="ECO:0000256" key="9">
    <source>
        <dbReference type="HAMAP-Rule" id="MF_01554"/>
    </source>
</evidence>
<evidence type="ECO:0000313" key="16">
    <source>
        <dbReference type="EMBL" id="BDR58756.1"/>
    </source>
</evidence>
<evidence type="ECO:0000256" key="11">
    <source>
        <dbReference type="RuleBase" id="RU004327"/>
    </source>
</evidence>
<keyword evidence="4 9" id="KW-0460">Magnesium</keyword>
<dbReference type="Gene3D" id="3.40.120.10">
    <property type="entry name" value="Alpha-D-Glucose-1,6-Bisphosphate, subunit A, domain 3"/>
    <property type="match status" value="3"/>
</dbReference>
<dbReference type="PRINTS" id="PR00509">
    <property type="entry name" value="PGMPMM"/>
</dbReference>
<feature type="domain" description="Alpha-D-phosphohexomutase alpha/beta/alpha" evidence="14">
    <location>
        <begin position="172"/>
        <end position="253"/>
    </location>
</feature>
<dbReference type="EMBL" id="AP026802">
    <property type="protein sequence ID" value="BDR58756.1"/>
    <property type="molecule type" value="Genomic_DNA"/>
</dbReference>
<keyword evidence="2 9" id="KW-0597">Phosphoprotein</keyword>
<evidence type="ECO:0000256" key="3">
    <source>
        <dbReference type="ARBA" id="ARBA00022723"/>
    </source>
</evidence>
<evidence type="ECO:0000256" key="2">
    <source>
        <dbReference type="ARBA" id="ARBA00022553"/>
    </source>
</evidence>
<evidence type="ECO:0000259" key="15">
    <source>
        <dbReference type="Pfam" id="PF02880"/>
    </source>
</evidence>
<feature type="modified residue" description="Phosphoserine" evidence="9">
    <location>
        <position position="101"/>
    </location>
</feature>
<dbReference type="RefSeq" id="WP_317634590.1">
    <property type="nucleotide sequence ID" value="NZ_AP026802.1"/>
</dbReference>
<evidence type="ECO:0000259" key="14">
    <source>
        <dbReference type="Pfam" id="PF02879"/>
    </source>
</evidence>
<dbReference type="InterPro" id="IPR005844">
    <property type="entry name" value="A-D-PHexomutase_a/b/a-I"/>
</dbReference>
<evidence type="ECO:0000313" key="17">
    <source>
        <dbReference type="Proteomes" id="UP001321861"/>
    </source>
</evidence>
<comment type="function">
    <text evidence="9 11">Catalyzes the conversion of glucosamine-6-phosphate to glucosamine-1-phosphate.</text>
</comment>
<organism evidence="16 17">
    <name type="scientific">Xylocopilactobacillus apicola</name>
    <dbReference type="NCBI Taxonomy" id="2932184"/>
    <lineage>
        <taxon>Bacteria</taxon>
        <taxon>Bacillati</taxon>
        <taxon>Bacillota</taxon>
        <taxon>Bacilli</taxon>
        <taxon>Lactobacillales</taxon>
        <taxon>Lactobacillaceae</taxon>
        <taxon>Xylocopilactobacillus</taxon>
    </lineage>
</organism>
<feature type="domain" description="Alpha-D-phosphohexomutase alpha/beta/alpha" evidence="15">
    <location>
        <begin position="258"/>
        <end position="365"/>
    </location>
</feature>
<proteinExistence type="inferred from homology"/>
<evidence type="ECO:0000259" key="13">
    <source>
        <dbReference type="Pfam" id="PF02878"/>
    </source>
</evidence>
<dbReference type="Pfam" id="PF02879">
    <property type="entry name" value="PGM_PMM_II"/>
    <property type="match status" value="1"/>
</dbReference>
<dbReference type="CDD" id="cd05802">
    <property type="entry name" value="GlmM"/>
    <property type="match status" value="1"/>
</dbReference>
<dbReference type="GO" id="GO:0005829">
    <property type="term" value="C:cytosol"/>
    <property type="evidence" value="ECO:0007669"/>
    <property type="project" value="TreeGrafter"/>
</dbReference>
<dbReference type="Pfam" id="PF00408">
    <property type="entry name" value="PGM_PMM_IV"/>
    <property type="match status" value="1"/>
</dbReference>
<comment type="catalytic activity">
    <reaction evidence="6 9 11">
        <text>alpha-D-glucosamine 1-phosphate = D-glucosamine 6-phosphate</text>
        <dbReference type="Rhea" id="RHEA:23424"/>
        <dbReference type="ChEBI" id="CHEBI:58516"/>
        <dbReference type="ChEBI" id="CHEBI:58725"/>
        <dbReference type="EC" id="5.4.2.10"/>
    </reaction>
</comment>
<feature type="domain" description="Alpha-D-phosphohexomutase alpha/beta/alpha" evidence="13">
    <location>
        <begin position="3"/>
        <end position="136"/>
    </location>
</feature>
<evidence type="ECO:0000256" key="7">
    <source>
        <dbReference type="ARBA" id="ARBA00066330"/>
    </source>
</evidence>
<evidence type="ECO:0000256" key="1">
    <source>
        <dbReference type="ARBA" id="ARBA00010231"/>
    </source>
</evidence>
<evidence type="ECO:0000256" key="8">
    <source>
        <dbReference type="ARBA" id="ARBA00068193"/>
    </source>
</evidence>
<dbReference type="InterPro" id="IPR050060">
    <property type="entry name" value="Phosphoglucosamine_mutase"/>
</dbReference>
<evidence type="ECO:0000256" key="4">
    <source>
        <dbReference type="ARBA" id="ARBA00022842"/>
    </source>
</evidence>
<dbReference type="GO" id="GO:0000287">
    <property type="term" value="F:magnesium ion binding"/>
    <property type="evidence" value="ECO:0007669"/>
    <property type="project" value="UniProtKB-UniRule"/>
</dbReference>
<evidence type="ECO:0000256" key="6">
    <source>
        <dbReference type="ARBA" id="ARBA00050364"/>
    </source>
</evidence>
<dbReference type="InterPro" id="IPR005843">
    <property type="entry name" value="A-D-PHexomutase_C"/>
</dbReference>
<dbReference type="FunFam" id="3.40.120.10:FF:000001">
    <property type="entry name" value="Phosphoglucosamine mutase"/>
    <property type="match status" value="1"/>
</dbReference>
<evidence type="ECO:0000259" key="12">
    <source>
        <dbReference type="Pfam" id="PF00408"/>
    </source>
</evidence>
<dbReference type="GO" id="GO:0005975">
    <property type="term" value="P:carbohydrate metabolic process"/>
    <property type="evidence" value="ECO:0007669"/>
    <property type="project" value="InterPro"/>
</dbReference>
<dbReference type="InterPro" id="IPR005845">
    <property type="entry name" value="A-D-PHexomutase_a/b/a-II"/>
</dbReference>
<comment type="similarity">
    <text evidence="1 9 10">Belongs to the phosphohexose mutase family.</text>
</comment>
<dbReference type="HAMAP" id="MF_01554_B">
    <property type="entry name" value="GlmM_B"/>
    <property type="match status" value="1"/>
</dbReference>
<dbReference type="PANTHER" id="PTHR42946:SF1">
    <property type="entry name" value="PHOSPHOGLUCOMUTASE (ALPHA-D-GLUCOSE-1,6-BISPHOSPHATE-DEPENDENT)"/>
    <property type="match status" value="1"/>
</dbReference>
<feature type="binding site" evidence="9">
    <location>
        <position position="243"/>
    </location>
    <ligand>
        <name>Mg(2+)</name>
        <dbReference type="ChEBI" id="CHEBI:18420"/>
    </ligand>
</feature>
<dbReference type="GO" id="GO:0009252">
    <property type="term" value="P:peptidoglycan biosynthetic process"/>
    <property type="evidence" value="ECO:0007669"/>
    <property type="project" value="TreeGrafter"/>
</dbReference>
<feature type="binding site" description="via phosphate group" evidence="9">
    <location>
        <position position="101"/>
    </location>
    <ligand>
        <name>Mg(2+)</name>
        <dbReference type="ChEBI" id="CHEBI:18420"/>
    </ligand>
</feature>
<sequence length="447" mass="48335">MTKYFGTDGVRGVANITLKPEMAFKLGRCGGFVLTKGSTEYAKVVVARDTRASGEMLVSALVAGLLSVGVDVENIGVITTPALSYLIKKFNLSAGIMVSASHNPAEDNGIKFFGSDGNKLSDQMEEEIEKFIDAKEDTLPRPSAKGLGKVLTLPGALDCYVEFLQGYALDYQSKLNIILDTANGAGSQVAPTLLSKLNLSYEVMADHPDGLNINKGVGSTHPEKLMEAVPTQHFDVGFAIDGDGDRCLAVDEFGKIVDGDKIMYIIASYLKSHDELPGNTVVTTVMSNIGLFKALDHVGIDHQVTAVGDRYVSENMFKNGFVVGGEQSGHIILSNYHNTGDGLLTMVMLLNIMVSENKTLSELAAPVRTFPQKLVNIKVKDKNSWEKSSKLQDKIKVIEEELASDGRVLIRPSGTENLLRIMVEAPTDELVNKYINELSAVVAEELS</sequence>
<dbReference type="InterPro" id="IPR005846">
    <property type="entry name" value="A-D-PHexomutase_a/b/a-III"/>
</dbReference>
<evidence type="ECO:0000256" key="10">
    <source>
        <dbReference type="RuleBase" id="RU004326"/>
    </source>
</evidence>
<dbReference type="GO" id="GO:0008966">
    <property type="term" value="F:phosphoglucosamine mutase activity"/>
    <property type="evidence" value="ECO:0007669"/>
    <property type="project" value="UniProtKB-UniRule"/>
</dbReference>